<protein>
    <submittedName>
        <fullName evidence="2">Uncharacterized protein</fullName>
    </submittedName>
</protein>
<feature type="compositionally biased region" description="Acidic residues" evidence="1">
    <location>
        <begin position="9"/>
        <end position="19"/>
    </location>
</feature>
<reference evidence="2" key="1">
    <citation type="submission" date="2022-08" db="EMBL/GenBank/DDBJ databases">
        <title>Novel sulfate-reducing endosymbionts in the free-living metamonad Anaeramoeba.</title>
        <authorList>
            <person name="Jerlstrom-Hultqvist J."/>
            <person name="Cepicka I."/>
            <person name="Gallot-Lavallee L."/>
            <person name="Salas-Leiva D."/>
            <person name="Curtis B.A."/>
            <person name="Zahonova K."/>
            <person name="Pipaliya S."/>
            <person name="Dacks J."/>
            <person name="Roger A.J."/>
        </authorList>
    </citation>
    <scope>NUCLEOTIDE SEQUENCE</scope>
    <source>
        <strain evidence="2">Schooner1</strain>
    </source>
</reference>
<keyword evidence="3" id="KW-1185">Reference proteome</keyword>
<dbReference type="EMBL" id="JAOAOG010000232">
    <property type="protein sequence ID" value="KAJ6238825.1"/>
    <property type="molecule type" value="Genomic_DNA"/>
</dbReference>
<organism evidence="2 3">
    <name type="scientific">Anaeramoeba flamelloides</name>
    <dbReference type="NCBI Taxonomy" id="1746091"/>
    <lineage>
        <taxon>Eukaryota</taxon>
        <taxon>Metamonada</taxon>
        <taxon>Anaeramoebidae</taxon>
        <taxon>Anaeramoeba</taxon>
    </lineage>
</organism>
<evidence type="ECO:0000256" key="1">
    <source>
        <dbReference type="SAM" id="MobiDB-lite"/>
    </source>
</evidence>
<feature type="region of interest" description="Disordered" evidence="1">
    <location>
        <begin position="1"/>
        <end position="53"/>
    </location>
</feature>
<gene>
    <name evidence="2" type="ORF">M0813_26055</name>
</gene>
<evidence type="ECO:0000313" key="2">
    <source>
        <dbReference type="EMBL" id="KAJ6238825.1"/>
    </source>
</evidence>
<feature type="compositionally biased region" description="Low complexity" evidence="1">
    <location>
        <begin position="24"/>
        <end position="42"/>
    </location>
</feature>
<dbReference type="PANTHER" id="PTHR37827:SF1">
    <property type="entry name" value="HNH DOMAIN-CONTAINING PROTEIN"/>
    <property type="match status" value="1"/>
</dbReference>
<accession>A0ABQ8Y1V2</accession>
<name>A0ABQ8Y1V2_9EUKA</name>
<comment type="caution">
    <text evidence="2">The sequence shown here is derived from an EMBL/GenBank/DDBJ whole genome shotgun (WGS) entry which is preliminary data.</text>
</comment>
<dbReference type="PANTHER" id="PTHR37827">
    <property type="entry name" value="TUDOR DOMAIN-CONTAINING PROTEIN"/>
    <property type="match status" value="1"/>
</dbReference>
<proteinExistence type="predicted"/>
<sequence>MSTSSTSSIDEELLNDEDYLAYQNEGGSSGSDSDSDSNNDSTNDNEEQTKQINDNKKGPKICQLCGDCRRTSLHHLIPKLIIKREKKRSRKSKKYQERRNFTEVHLVRLCKWCHSKLHKCFTHKELSEQYSTVELICEHPQMITYLKWKRKKAAHYNKIKNKK</sequence>
<evidence type="ECO:0000313" key="3">
    <source>
        <dbReference type="Proteomes" id="UP001150062"/>
    </source>
</evidence>
<dbReference type="Proteomes" id="UP001150062">
    <property type="component" value="Unassembled WGS sequence"/>
</dbReference>